<sequence>IQIDNRELLVGDCLALTSFCLYKQITSLLFLPDFPGWTAPLHFNPVRFEELLIFIFTLCVSWVSACGILGGYKTVATSDLPTALARVSGAWLIAMPIAACNLILVTAAEGNDLVGDSFFGHVLPLAARGTGEPFVTAAGVLGLMAVWRAFYTVFLD</sequence>
<dbReference type="KEGG" id="csl:COCSUDRAFT_6943"/>
<feature type="transmembrane region" description="Helical" evidence="1">
    <location>
        <begin position="51"/>
        <end position="72"/>
    </location>
</feature>
<name>I0YR43_COCSC</name>
<dbReference type="GeneID" id="17038841"/>
<feature type="non-terminal residue" evidence="2">
    <location>
        <position position="1"/>
    </location>
</feature>
<evidence type="ECO:0000313" key="3">
    <source>
        <dbReference type="Proteomes" id="UP000007264"/>
    </source>
</evidence>
<gene>
    <name evidence="2" type="ORF">COCSUDRAFT_6943</name>
</gene>
<feature type="transmembrane region" description="Helical" evidence="1">
    <location>
        <begin position="134"/>
        <end position="154"/>
    </location>
</feature>
<dbReference type="EMBL" id="AGSI01000014">
    <property type="protein sequence ID" value="EIE20862.1"/>
    <property type="molecule type" value="Genomic_DNA"/>
</dbReference>
<feature type="transmembrane region" description="Helical" evidence="1">
    <location>
        <begin position="9"/>
        <end position="31"/>
    </location>
</feature>
<dbReference type="OrthoDB" id="541275at2759"/>
<feature type="transmembrane region" description="Helical" evidence="1">
    <location>
        <begin position="84"/>
        <end position="108"/>
    </location>
</feature>
<feature type="non-terminal residue" evidence="2">
    <location>
        <position position="156"/>
    </location>
</feature>
<keyword evidence="1" id="KW-1133">Transmembrane helix</keyword>
<keyword evidence="1" id="KW-0812">Transmembrane</keyword>
<proteinExistence type="predicted"/>
<organism evidence="2 3">
    <name type="scientific">Coccomyxa subellipsoidea (strain C-169)</name>
    <name type="common">Green microalga</name>
    <dbReference type="NCBI Taxonomy" id="574566"/>
    <lineage>
        <taxon>Eukaryota</taxon>
        <taxon>Viridiplantae</taxon>
        <taxon>Chlorophyta</taxon>
        <taxon>core chlorophytes</taxon>
        <taxon>Trebouxiophyceae</taxon>
        <taxon>Trebouxiophyceae incertae sedis</taxon>
        <taxon>Coccomyxaceae</taxon>
        <taxon>Coccomyxa</taxon>
        <taxon>Coccomyxa subellipsoidea</taxon>
    </lineage>
</organism>
<protein>
    <submittedName>
        <fullName evidence="2">Uncharacterized protein</fullName>
    </submittedName>
</protein>
<dbReference type="AlphaFoldDB" id="I0YR43"/>
<keyword evidence="3" id="KW-1185">Reference proteome</keyword>
<comment type="caution">
    <text evidence="2">The sequence shown here is derived from an EMBL/GenBank/DDBJ whole genome shotgun (WGS) entry which is preliminary data.</text>
</comment>
<dbReference type="Proteomes" id="UP000007264">
    <property type="component" value="Unassembled WGS sequence"/>
</dbReference>
<evidence type="ECO:0000256" key="1">
    <source>
        <dbReference type="SAM" id="Phobius"/>
    </source>
</evidence>
<accession>I0YR43</accession>
<keyword evidence="1" id="KW-0472">Membrane</keyword>
<reference evidence="2 3" key="1">
    <citation type="journal article" date="2012" name="Genome Biol.">
        <title>The genome of the polar eukaryotic microalga coccomyxa subellipsoidea reveals traits of cold adaptation.</title>
        <authorList>
            <person name="Blanc G."/>
            <person name="Agarkova I."/>
            <person name="Grimwood J."/>
            <person name="Kuo A."/>
            <person name="Brueggeman A."/>
            <person name="Dunigan D."/>
            <person name="Gurnon J."/>
            <person name="Ladunga I."/>
            <person name="Lindquist E."/>
            <person name="Lucas S."/>
            <person name="Pangilinan J."/>
            <person name="Proschold T."/>
            <person name="Salamov A."/>
            <person name="Schmutz J."/>
            <person name="Weeks D."/>
            <person name="Yamada T."/>
            <person name="Claverie J.M."/>
            <person name="Grigoriev I."/>
            <person name="Van Etten J."/>
            <person name="Lomsadze A."/>
            <person name="Borodovsky M."/>
        </authorList>
    </citation>
    <scope>NUCLEOTIDE SEQUENCE [LARGE SCALE GENOMIC DNA]</scope>
    <source>
        <strain evidence="2 3">C-169</strain>
    </source>
</reference>
<dbReference type="RefSeq" id="XP_005645406.1">
    <property type="nucleotide sequence ID" value="XM_005645349.1"/>
</dbReference>
<evidence type="ECO:0000313" key="2">
    <source>
        <dbReference type="EMBL" id="EIE20862.1"/>
    </source>
</evidence>